<evidence type="ECO:0000313" key="4">
    <source>
        <dbReference type="EMBL" id="NEG72629.1"/>
    </source>
</evidence>
<dbReference type="InterPro" id="IPR000383">
    <property type="entry name" value="Xaa-Pro-like_dom"/>
</dbReference>
<evidence type="ECO:0000256" key="1">
    <source>
        <dbReference type="ARBA" id="ARBA00022801"/>
    </source>
</evidence>
<accession>A0A7K3TEM5</accession>
<dbReference type="Pfam" id="PF02129">
    <property type="entry name" value="Peptidase_S15"/>
    <property type="match status" value="1"/>
</dbReference>
<dbReference type="InterPro" id="IPR008979">
    <property type="entry name" value="Galactose-bd-like_sf"/>
</dbReference>
<keyword evidence="1 4" id="KW-0378">Hydrolase</keyword>
<name>A0A7K3TEM5_9BIFI</name>
<dbReference type="AlphaFoldDB" id="A0A7K3TEM5"/>
<feature type="domain" description="Xaa-Pro dipeptidyl-peptidase C-terminal" evidence="3">
    <location>
        <begin position="359"/>
        <end position="636"/>
    </location>
</feature>
<dbReference type="Gene3D" id="3.40.50.1820">
    <property type="entry name" value="alpha/beta hydrolase"/>
    <property type="match status" value="2"/>
</dbReference>
<reference evidence="4 5" key="1">
    <citation type="submission" date="2019-10" db="EMBL/GenBank/DDBJ databases">
        <title>Bifidobacterium from non-human primates.</title>
        <authorList>
            <person name="Modesto M."/>
        </authorList>
    </citation>
    <scope>NUCLEOTIDE SEQUENCE [LARGE SCALE GENOMIC DNA]</scope>
    <source>
        <strain evidence="4 5">TREM</strain>
    </source>
</reference>
<comment type="caution">
    <text evidence="4">The sequence shown here is derived from an EMBL/GenBank/DDBJ whole genome shotgun (WGS) entry which is preliminary data.</text>
</comment>
<dbReference type="Pfam" id="PF08530">
    <property type="entry name" value="PepX_C"/>
    <property type="match status" value="1"/>
</dbReference>
<organism evidence="4 5">
    <name type="scientific">Bifidobacterium ramosum</name>
    <dbReference type="NCBI Taxonomy" id="1798158"/>
    <lineage>
        <taxon>Bacteria</taxon>
        <taxon>Bacillati</taxon>
        <taxon>Actinomycetota</taxon>
        <taxon>Actinomycetes</taxon>
        <taxon>Bifidobacteriales</taxon>
        <taxon>Bifidobacteriaceae</taxon>
        <taxon>Bifidobacterium</taxon>
    </lineage>
</organism>
<dbReference type="SUPFAM" id="SSF53474">
    <property type="entry name" value="alpha/beta-Hydrolases"/>
    <property type="match status" value="1"/>
</dbReference>
<protein>
    <submittedName>
        <fullName evidence="4">CocE/NonD family hydrolase</fullName>
    </submittedName>
</protein>
<evidence type="ECO:0000313" key="5">
    <source>
        <dbReference type="Proteomes" id="UP000469943"/>
    </source>
</evidence>
<dbReference type="OrthoDB" id="5240615at2"/>
<dbReference type="InterPro" id="IPR029058">
    <property type="entry name" value="AB_hydrolase_fold"/>
</dbReference>
<dbReference type="SUPFAM" id="SSF49785">
    <property type="entry name" value="Galactose-binding domain-like"/>
    <property type="match status" value="1"/>
</dbReference>
<gene>
    <name evidence="4" type="ORF">GFD24_10535</name>
</gene>
<dbReference type="InterPro" id="IPR005674">
    <property type="entry name" value="CocE/Ser_esterase"/>
</dbReference>
<dbReference type="SMART" id="SM00939">
    <property type="entry name" value="PepX_C"/>
    <property type="match status" value="1"/>
</dbReference>
<dbReference type="InterPro" id="IPR013736">
    <property type="entry name" value="Xaa-Pro_dipept_C"/>
</dbReference>
<dbReference type="Gene3D" id="2.60.120.260">
    <property type="entry name" value="Galactose-binding domain-like"/>
    <property type="match status" value="1"/>
</dbReference>
<dbReference type="EMBL" id="WHZX01000011">
    <property type="protein sequence ID" value="NEG72629.1"/>
    <property type="molecule type" value="Genomic_DNA"/>
</dbReference>
<evidence type="ECO:0000256" key="2">
    <source>
        <dbReference type="SAM" id="MobiDB-lite"/>
    </source>
</evidence>
<dbReference type="NCBIfam" id="TIGR00976">
    <property type="entry name" value="CocE_NonD"/>
    <property type="match status" value="1"/>
</dbReference>
<evidence type="ECO:0000259" key="3">
    <source>
        <dbReference type="SMART" id="SM00939"/>
    </source>
</evidence>
<feature type="region of interest" description="Disordered" evidence="2">
    <location>
        <begin position="1"/>
        <end position="30"/>
    </location>
</feature>
<sequence>MRSAGRIGRTSGERADDRPHSRKENHRMSDMQYSYENAIREFVYIELPFDGDADGRKDLVRADIIRPRELDGTAKIPVIMDPSPYYELYDRHGEKSEYAHPEDKWNSPLKLFPFFYDNYFVPRGYAVVLLSTSGTSLSEGFCDIGGPKDVASANAVVDWLNGRAKGYMTRDKRTPDNEMTAYWASGLVGAIGKSYDGSVPNGMAATGIEGLKTIVPISAISSQYDWYHPHGALLNGDDADGGWWEPDNFAASLESAADGKLQRFNTKGGWQRLHDGSDKEYRSYNEFWAERDYRSHADRFKASVFIVHGVNDLNVMMNQVDDYWRALGEHGVPRKIWLHQYAHDDPFDVRHDAWLATLERWFDYWLKGVDNGIMDEPEATIEDPDGNWHEYASWPVPGAVACTFGVRAGNDGGDGDGDARLGELVEVADGADRAASGTGDVAAEPTHVATVKGARIKELTTYAESTAAHDDRLLVVGATLERDWHISGTPHLSLRVKASAADTNLCASVIEYGEGNYVQVSEDIHALVELKEKRPPVGGFSDDDKASFVVCVPRKSHEMQNMVTRGWIATAHKDAFDAFTPTPVDEWMDVSFDLLATDWTVRAGHRLALAIYNNSKRLAAVPLSDFTIDLDSVRLTLPVA</sequence>
<proteinExistence type="predicted"/>
<dbReference type="GO" id="GO:0008239">
    <property type="term" value="F:dipeptidyl-peptidase activity"/>
    <property type="evidence" value="ECO:0007669"/>
    <property type="project" value="InterPro"/>
</dbReference>
<dbReference type="Proteomes" id="UP000469943">
    <property type="component" value="Unassembled WGS sequence"/>
</dbReference>